<name>A0ABT8YU37_9SPIR</name>
<evidence type="ECO:0000256" key="1">
    <source>
        <dbReference type="ARBA" id="ARBA00022500"/>
    </source>
</evidence>
<dbReference type="CDD" id="cd11386">
    <property type="entry name" value="MCP_signal"/>
    <property type="match status" value="1"/>
</dbReference>
<gene>
    <name evidence="7" type="ORF">Q5M86_01060</name>
</gene>
<evidence type="ECO:0000259" key="6">
    <source>
        <dbReference type="PROSITE" id="PS50885"/>
    </source>
</evidence>
<dbReference type="RefSeq" id="WP_304384877.1">
    <property type="nucleotide sequence ID" value="NZ_JAUPBL010000021.1"/>
</dbReference>
<evidence type="ECO:0000313" key="8">
    <source>
        <dbReference type="Proteomes" id="UP001175147"/>
    </source>
</evidence>
<dbReference type="Pfam" id="PF00015">
    <property type="entry name" value="MCPsignal"/>
    <property type="match status" value="1"/>
</dbReference>
<dbReference type="PANTHER" id="PTHR43531:SF11">
    <property type="entry name" value="METHYL-ACCEPTING CHEMOTAXIS PROTEIN 3"/>
    <property type="match status" value="1"/>
</dbReference>
<organism evidence="7 8">
    <name type="scientific">Brachyspira innocens</name>
    <dbReference type="NCBI Taxonomy" id="13264"/>
    <lineage>
        <taxon>Bacteria</taxon>
        <taxon>Pseudomonadati</taxon>
        <taxon>Spirochaetota</taxon>
        <taxon>Spirochaetia</taxon>
        <taxon>Brachyspirales</taxon>
        <taxon>Brachyspiraceae</taxon>
        <taxon>Brachyspira</taxon>
    </lineage>
</organism>
<dbReference type="InterPro" id="IPR004089">
    <property type="entry name" value="MCPsignal_dom"/>
</dbReference>
<dbReference type="PROSITE" id="PS50885">
    <property type="entry name" value="HAMP"/>
    <property type="match status" value="1"/>
</dbReference>
<dbReference type="CDD" id="cd18774">
    <property type="entry name" value="PDC2_HK_sensor"/>
    <property type="match status" value="1"/>
</dbReference>
<dbReference type="SMART" id="SM00283">
    <property type="entry name" value="MA"/>
    <property type="match status" value="1"/>
</dbReference>
<dbReference type="PROSITE" id="PS50111">
    <property type="entry name" value="CHEMOTAXIS_TRANSDUC_2"/>
    <property type="match status" value="1"/>
</dbReference>
<feature type="transmembrane region" description="Helical" evidence="4">
    <location>
        <begin position="12"/>
        <end position="32"/>
    </location>
</feature>
<keyword evidence="4" id="KW-1133">Transmembrane helix</keyword>
<feature type="domain" description="HAMP" evidence="6">
    <location>
        <begin position="310"/>
        <end position="363"/>
    </location>
</feature>
<sequence length="614" mass="67824">MKKRHSIRFKMPLTISIITTILLIITIVILSYRSYVGITKSTYDGYHNTVGGYKNMLDTWFEENNTLVKTYSITPAVINYLSGNKTPEESTALIRALQQFESINKYSIDIGITDANGIILQNAKNVNLGRNIKELRPGIWDNLLQNNYDSAYGTQIIKSSSGNEMTFSIIAGVKNNGTFAGTIYMILNWDALVAKLQELELAESGRLMAINNERNIMLDTRNQINTPANESYAEVINSGQSDGTLQYISDSNGEKRTAVYTKMDTLPWTLSMATDNRIIYAENIRMIRIAIIVCVLSIIFINLFSVSYITKTMSPLDKLMKKANRISEGNIEINKNENTRKDEFGELEKAFNIMSEKLANVVSDVNEASNEIVLASQRMMESSVELSGRTESQASSLEETASSLEEIVSTIKASADNSVSGKNMMSESMEYIEGAANIIAQTTSNIEDVHQASDKIKDITKIIEDIAFQTNILALNASVEAARAGEQGKGFAVVASEVRNLAQTTQSSVKDITALVDNTAEKIDTATKTARESQELFVQLQEKVSGTSELMQNISSTSLEQEAGVSQISIAINNIESATTQNASLAEESSELSKKLFDKAKFLEESIKFFNISK</sequence>
<accession>A0ABT8YU37</accession>
<dbReference type="Pfam" id="PF00672">
    <property type="entry name" value="HAMP"/>
    <property type="match status" value="1"/>
</dbReference>
<evidence type="ECO:0000259" key="5">
    <source>
        <dbReference type="PROSITE" id="PS50111"/>
    </source>
</evidence>
<evidence type="ECO:0000256" key="3">
    <source>
        <dbReference type="PROSITE-ProRule" id="PRU00284"/>
    </source>
</evidence>
<protein>
    <submittedName>
        <fullName evidence="7">Methyl-accepting chemotaxis protein</fullName>
    </submittedName>
</protein>
<comment type="similarity">
    <text evidence="2">Belongs to the methyl-accepting chemotaxis (MCP) protein family.</text>
</comment>
<proteinExistence type="inferred from homology"/>
<comment type="caution">
    <text evidence="7">The sequence shown here is derived from an EMBL/GenBank/DDBJ whole genome shotgun (WGS) entry which is preliminary data.</text>
</comment>
<dbReference type="PANTHER" id="PTHR43531">
    <property type="entry name" value="PROTEIN ICFG"/>
    <property type="match status" value="1"/>
</dbReference>
<evidence type="ECO:0000313" key="7">
    <source>
        <dbReference type="EMBL" id="MDO7019357.1"/>
    </source>
</evidence>
<evidence type="ECO:0000256" key="4">
    <source>
        <dbReference type="SAM" id="Phobius"/>
    </source>
</evidence>
<dbReference type="InterPro" id="IPR003660">
    <property type="entry name" value="HAMP_dom"/>
</dbReference>
<keyword evidence="4" id="KW-0472">Membrane</keyword>
<dbReference type="EMBL" id="JAUPBM010000006">
    <property type="protein sequence ID" value="MDO7019357.1"/>
    <property type="molecule type" value="Genomic_DNA"/>
</dbReference>
<evidence type="ECO:0000256" key="2">
    <source>
        <dbReference type="ARBA" id="ARBA00029447"/>
    </source>
</evidence>
<reference evidence="7" key="1">
    <citation type="submission" date="2023-07" db="EMBL/GenBank/DDBJ databases">
        <title>Mucosal microbiota of week-old chicken and adult hens.</title>
        <authorList>
            <person name="Volf J."/>
            <person name="Karasova D."/>
            <person name="Crhanova M."/>
            <person name="Faldynova M."/>
            <person name="Prikrylova H."/>
            <person name="Zeman M."/>
            <person name="Babak V."/>
            <person name="Rajova J."/>
            <person name="Rychlik I."/>
        </authorList>
    </citation>
    <scope>NUCLEOTIDE SEQUENCE</scope>
    <source>
        <strain evidence="7">ET902</strain>
    </source>
</reference>
<dbReference type="SMART" id="SM00304">
    <property type="entry name" value="HAMP"/>
    <property type="match status" value="1"/>
</dbReference>
<keyword evidence="8" id="KW-1185">Reference proteome</keyword>
<dbReference type="SUPFAM" id="SSF58104">
    <property type="entry name" value="Methyl-accepting chemotaxis protein (MCP) signaling domain"/>
    <property type="match status" value="1"/>
</dbReference>
<feature type="transmembrane region" description="Helical" evidence="4">
    <location>
        <begin position="286"/>
        <end position="310"/>
    </location>
</feature>
<dbReference type="Gene3D" id="1.10.287.950">
    <property type="entry name" value="Methyl-accepting chemotaxis protein"/>
    <property type="match status" value="1"/>
</dbReference>
<dbReference type="Gene3D" id="3.30.450.20">
    <property type="entry name" value="PAS domain"/>
    <property type="match status" value="1"/>
</dbReference>
<dbReference type="CDD" id="cd18773">
    <property type="entry name" value="PDC1_HK_sensor"/>
    <property type="match status" value="1"/>
</dbReference>
<dbReference type="InterPro" id="IPR051310">
    <property type="entry name" value="MCP_chemotaxis"/>
</dbReference>
<keyword evidence="4" id="KW-0812">Transmembrane</keyword>
<dbReference type="Proteomes" id="UP001175147">
    <property type="component" value="Unassembled WGS sequence"/>
</dbReference>
<dbReference type="CDD" id="cd06225">
    <property type="entry name" value="HAMP"/>
    <property type="match status" value="1"/>
</dbReference>
<keyword evidence="3" id="KW-0807">Transducer</keyword>
<feature type="domain" description="Methyl-accepting transducer" evidence="5">
    <location>
        <begin position="368"/>
        <end position="597"/>
    </location>
</feature>
<keyword evidence="1" id="KW-0145">Chemotaxis</keyword>